<comment type="similarity">
    <text evidence="1 2">Belongs to the enoyl-CoA hydratase/isomerase family.</text>
</comment>
<evidence type="ECO:0000313" key="3">
    <source>
        <dbReference type="EMBL" id="MBC5763708.1"/>
    </source>
</evidence>
<dbReference type="Gene3D" id="3.90.226.10">
    <property type="entry name" value="2-enoyl-CoA Hydratase, Chain A, domain 1"/>
    <property type="match status" value="1"/>
</dbReference>
<dbReference type="PANTHER" id="PTHR11941:SF54">
    <property type="entry name" value="ENOYL-COA HYDRATASE, MITOCHONDRIAL"/>
    <property type="match status" value="1"/>
</dbReference>
<accession>A0A923M6B1</accession>
<dbReference type="InterPro" id="IPR029045">
    <property type="entry name" value="ClpP/crotonase-like_dom_sf"/>
</dbReference>
<organism evidence="3 4">
    <name type="scientific">Ramlibacter albus</name>
    <dbReference type="NCBI Taxonomy" id="2079448"/>
    <lineage>
        <taxon>Bacteria</taxon>
        <taxon>Pseudomonadati</taxon>
        <taxon>Pseudomonadota</taxon>
        <taxon>Betaproteobacteria</taxon>
        <taxon>Burkholderiales</taxon>
        <taxon>Comamonadaceae</taxon>
        <taxon>Ramlibacter</taxon>
    </lineage>
</organism>
<proteinExistence type="inferred from homology"/>
<evidence type="ECO:0000313" key="4">
    <source>
        <dbReference type="Proteomes" id="UP000596827"/>
    </source>
</evidence>
<protein>
    <submittedName>
        <fullName evidence="3">Enoyl-CoA hydratase/isomerase family protein</fullName>
    </submittedName>
</protein>
<dbReference type="PANTHER" id="PTHR11941">
    <property type="entry name" value="ENOYL-COA HYDRATASE-RELATED"/>
    <property type="match status" value="1"/>
</dbReference>
<dbReference type="EMBL" id="JACORU010000001">
    <property type="protein sequence ID" value="MBC5763708.1"/>
    <property type="molecule type" value="Genomic_DNA"/>
</dbReference>
<dbReference type="GO" id="GO:0003824">
    <property type="term" value="F:catalytic activity"/>
    <property type="evidence" value="ECO:0007669"/>
    <property type="project" value="InterPro"/>
</dbReference>
<comment type="caution">
    <text evidence="3">The sequence shown here is derived from an EMBL/GenBank/DDBJ whole genome shotgun (WGS) entry which is preliminary data.</text>
</comment>
<dbReference type="SUPFAM" id="SSF52096">
    <property type="entry name" value="ClpP/crotonase"/>
    <property type="match status" value="1"/>
</dbReference>
<dbReference type="PROSITE" id="PS00166">
    <property type="entry name" value="ENOYL_COA_HYDRATASE"/>
    <property type="match status" value="1"/>
</dbReference>
<evidence type="ECO:0000256" key="2">
    <source>
        <dbReference type="RuleBase" id="RU003707"/>
    </source>
</evidence>
<dbReference type="InterPro" id="IPR001753">
    <property type="entry name" value="Enoyl-CoA_hydra/iso"/>
</dbReference>
<reference evidence="3" key="1">
    <citation type="submission" date="2020-08" db="EMBL/GenBank/DDBJ databases">
        <title>Ramlibacter sp. GTP1 16S ribosomal RNA gene genome sequencing and assembly.</title>
        <authorList>
            <person name="Kang M."/>
        </authorList>
    </citation>
    <scope>NUCLEOTIDE SEQUENCE</scope>
    <source>
        <strain evidence="3">GTP1</strain>
    </source>
</reference>
<dbReference type="GO" id="GO:0006635">
    <property type="term" value="P:fatty acid beta-oxidation"/>
    <property type="evidence" value="ECO:0007669"/>
    <property type="project" value="TreeGrafter"/>
</dbReference>
<gene>
    <name evidence="3" type="ORF">H8R02_04555</name>
</gene>
<name>A0A923M6B1_9BURK</name>
<sequence length="230" mass="24695">MLSRRSPADGVLQLHLERPGRLNALTLELVRELLQAVHHAHEEPGVRVILLSGEGRAFCAGKDKDDPPTPEFVDALQHLARVLMDSRKPVVAAVQGWAVGAGFEMLMNCDIVVAADDARFMLPETNIGLFGTGGVVALLPRVVGLARAKGLLMLGREISAQQAGDWGLVWQVVPRAELEGAALDVAKQLAGADPRLLSQLKSLLHEEAVGDLASILKREAQAHVALNSKR</sequence>
<dbReference type="CDD" id="cd06558">
    <property type="entry name" value="crotonase-like"/>
    <property type="match status" value="1"/>
</dbReference>
<dbReference type="InterPro" id="IPR018376">
    <property type="entry name" value="Enoyl-CoA_hyd/isom_CS"/>
</dbReference>
<dbReference type="AlphaFoldDB" id="A0A923M6B1"/>
<dbReference type="RefSeq" id="WP_187080143.1">
    <property type="nucleotide sequence ID" value="NZ_JACORU010000001.1"/>
</dbReference>
<dbReference type="Pfam" id="PF00378">
    <property type="entry name" value="ECH_1"/>
    <property type="match status" value="1"/>
</dbReference>
<dbReference type="Proteomes" id="UP000596827">
    <property type="component" value="Unassembled WGS sequence"/>
</dbReference>
<evidence type="ECO:0000256" key="1">
    <source>
        <dbReference type="ARBA" id="ARBA00005254"/>
    </source>
</evidence>
<keyword evidence="4" id="KW-1185">Reference proteome</keyword>